<proteinExistence type="predicted"/>
<dbReference type="InterPro" id="IPR041685">
    <property type="entry name" value="AAA_GajA/Old/RecF-like"/>
</dbReference>
<dbReference type="Gene3D" id="3.40.50.300">
    <property type="entry name" value="P-loop containing nucleotide triphosphate hydrolases"/>
    <property type="match status" value="1"/>
</dbReference>
<dbReference type="Pfam" id="PF13175">
    <property type="entry name" value="AAA_15"/>
    <property type="match status" value="1"/>
</dbReference>
<dbReference type="InterPro" id="IPR027417">
    <property type="entry name" value="P-loop_NTPase"/>
</dbReference>
<dbReference type="Proteomes" id="UP001279681">
    <property type="component" value="Unassembled WGS sequence"/>
</dbReference>
<dbReference type="RefSeq" id="WP_320313983.1">
    <property type="nucleotide sequence ID" value="NZ_JAVIKH010000011.1"/>
</dbReference>
<dbReference type="SUPFAM" id="SSF52540">
    <property type="entry name" value="P-loop containing nucleoside triphosphate hydrolases"/>
    <property type="match status" value="1"/>
</dbReference>
<name>A0ABU4WAM8_9FUSO</name>
<keyword evidence="3" id="KW-1185">Reference proteome</keyword>
<reference evidence="3" key="1">
    <citation type="submission" date="2023-07" db="EMBL/GenBank/DDBJ databases">
        <authorList>
            <person name="Colorado M.A."/>
            <person name="Villamil L.M."/>
            <person name="Melo J.F."/>
            <person name="Rodriguez J.A."/>
            <person name="Ruiz R.Y."/>
        </authorList>
    </citation>
    <scope>NUCLEOTIDE SEQUENCE [LARGE SCALE GENOMIC DNA]</scope>
    <source>
        <strain evidence="3">C33</strain>
    </source>
</reference>
<organism evidence="2 3">
    <name type="scientific">Candidatus Cetobacterium colombiensis</name>
    <dbReference type="NCBI Taxonomy" id="3073100"/>
    <lineage>
        <taxon>Bacteria</taxon>
        <taxon>Fusobacteriati</taxon>
        <taxon>Fusobacteriota</taxon>
        <taxon>Fusobacteriia</taxon>
        <taxon>Fusobacteriales</taxon>
        <taxon>Fusobacteriaceae</taxon>
        <taxon>Cetobacterium</taxon>
    </lineage>
</organism>
<evidence type="ECO:0000313" key="2">
    <source>
        <dbReference type="EMBL" id="MDX8336598.1"/>
    </source>
</evidence>
<dbReference type="PANTHER" id="PTHR32182">
    <property type="entry name" value="DNA REPLICATION AND REPAIR PROTEIN RECF"/>
    <property type="match status" value="1"/>
</dbReference>
<protein>
    <submittedName>
        <fullName evidence="2">AAA family ATPase</fullName>
    </submittedName>
</protein>
<gene>
    <name evidence="2" type="ORF">RFV38_08825</name>
</gene>
<accession>A0ABU4WAM8</accession>
<evidence type="ECO:0000259" key="1">
    <source>
        <dbReference type="Pfam" id="PF13175"/>
    </source>
</evidence>
<dbReference type="EMBL" id="JAVIKH010000011">
    <property type="protein sequence ID" value="MDX8336598.1"/>
    <property type="molecule type" value="Genomic_DNA"/>
</dbReference>
<evidence type="ECO:0000313" key="3">
    <source>
        <dbReference type="Proteomes" id="UP001279681"/>
    </source>
</evidence>
<sequence>MNIKQIRLINFKNIDDSTIIFKNNMSGIYGPNGVGKTSIIEAISLFKDYFSKPVKTDENRNNLFNKKLEKYIKIGEAILGIEAILYNEDNNIDYTLALEFERRDKENFICSREELSYKKSNSKALEKNLIKVIYDTEDVYPKVMITDFDYKSFISPYLNDSTLSVRDLLMNYNNFYSYAFQAKKLKEALVGDLQRIAVEIGKEKSDLLENTTDENNNFKNLKLIEKKYMLQKEKAELKINNDSQLVLDNINIVKEILENILTIELKDQLLCKDTISIPIKCFENNKMKTIVYNENQNIYDEDEADLLEKTINEINSIISIIIPNSKLLPIPEDEGINTQRNIRRKSVKLYMKKEGDEIPLVNESTGTIKLISLISILIFCLKNKKATVFIDEFDVHIFEYLLATLLLVIGKHLKGQLIFTAHNLLPMEKLNKESIIISTKNEGEIKYTFIKTSSRTNNVRLKYLKSQAMWSEENIDPLSLNIPKLELFIQRLVLE</sequence>
<comment type="caution">
    <text evidence="2">The sequence shown here is derived from an EMBL/GenBank/DDBJ whole genome shotgun (WGS) entry which is preliminary data.</text>
</comment>
<dbReference type="PANTHER" id="PTHR32182:SF22">
    <property type="entry name" value="ATP-DEPENDENT ENDONUCLEASE, OLD FAMILY-RELATED"/>
    <property type="match status" value="1"/>
</dbReference>
<feature type="domain" description="Endonuclease GajA/Old nuclease/RecF-like AAA" evidence="1">
    <location>
        <begin position="1"/>
        <end position="423"/>
    </location>
</feature>